<organism evidence="2">
    <name type="scientific">Lotharella globosa</name>
    <dbReference type="NCBI Taxonomy" id="91324"/>
    <lineage>
        <taxon>Eukaryota</taxon>
        <taxon>Sar</taxon>
        <taxon>Rhizaria</taxon>
        <taxon>Cercozoa</taxon>
        <taxon>Chlorarachniophyceae</taxon>
        <taxon>Lotharella</taxon>
    </lineage>
</organism>
<evidence type="ECO:0000256" key="1">
    <source>
        <dbReference type="SAM" id="MobiDB-lite"/>
    </source>
</evidence>
<dbReference type="InterPro" id="IPR013024">
    <property type="entry name" value="GGCT-like"/>
</dbReference>
<dbReference type="Gene3D" id="3.10.490.10">
    <property type="entry name" value="Gamma-glutamyl cyclotransferase-like"/>
    <property type="match status" value="1"/>
</dbReference>
<evidence type="ECO:0008006" key="3">
    <source>
        <dbReference type="Google" id="ProtNLM"/>
    </source>
</evidence>
<accession>A0A7S4DZ96</accession>
<proteinExistence type="predicted"/>
<protein>
    <recommendedName>
        <fullName evidence="3">Gamma-glutamylcyclotransferase</fullName>
    </recommendedName>
</protein>
<dbReference type="CDD" id="cd06661">
    <property type="entry name" value="GGCT_like"/>
    <property type="match status" value="1"/>
</dbReference>
<evidence type="ECO:0000313" key="2">
    <source>
        <dbReference type="EMBL" id="CAE0680167.1"/>
    </source>
</evidence>
<feature type="compositionally biased region" description="Basic residues" evidence="1">
    <location>
        <begin position="245"/>
        <end position="258"/>
    </location>
</feature>
<sequence length="298" mass="33408">MARTQRHFLVAYGSLMSTESRGRTGMLGSSWPIVLDGIRVGWSNVYHSATFLGAEEKKGAKSFGVLFEVPKDKNPEQLLKQFDKREGPKYKRKRINIGSISLWESSNGALDPSLPFGSKVEGNAVGIRDADVKDADPTPIEAKDGVGVVKMEQEVEEFVWIYVMKNWQSRQPGSAVLQSYVDVVITGACEYHDEFCKEWVASCDQWGGTVKSDRDSPVYPRGLRALPEQLAVKIDGLLPSAHIKARAKQEKRRKPSKRRLAEVDRKLSDARRIGNQHAIQRLMKTRKALLKADDPSQK</sequence>
<reference evidence="2" key="1">
    <citation type="submission" date="2021-01" db="EMBL/GenBank/DDBJ databases">
        <authorList>
            <person name="Corre E."/>
            <person name="Pelletier E."/>
            <person name="Niang G."/>
            <person name="Scheremetjew M."/>
            <person name="Finn R."/>
            <person name="Kale V."/>
            <person name="Holt S."/>
            <person name="Cochrane G."/>
            <person name="Meng A."/>
            <person name="Brown T."/>
            <person name="Cohen L."/>
        </authorList>
    </citation>
    <scope>NUCLEOTIDE SEQUENCE</scope>
    <source>
        <strain evidence="2">CCCM811</strain>
    </source>
</reference>
<dbReference type="EMBL" id="HBIV01045564">
    <property type="protein sequence ID" value="CAE0680167.1"/>
    <property type="molecule type" value="Transcribed_RNA"/>
</dbReference>
<gene>
    <name evidence="2" type="ORF">LGLO00237_LOCUS31953</name>
</gene>
<name>A0A7S4DZ96_9EUKA</name>
<feature type="region of interest" description="Disordered" evidence="1">
    <location>
        <begin position="245"/>
        <end position="265"/>
    </location>
</feature>
<dbReference type="AlphaFoldDB" id="A0A7S4DZ96"/>